<feature type="transmembrane region" description="Helical" evidence="17">
    <location>
        <begin position="59"/>
        <end position="80"/>
    </location>
</feature>
<organism evidence="18 19">
    <name type="scientific">Caryophanon tenue</name>
    <dbReference type="NCBI Taxonomy" id="33978"/>
    <lineage>
        <taxon>Bacteria</taxon>
        <taxon>Bacillati</taxon>
        <taxon>Bacillota</taxon>
        <taxon>Bacilli</taxon>
        <taxon>Bacillales</taxon>
        <taxon>Caryophanaceae</taxon>
        <taxon>Caryophanon</taxon>
    </lineage>
</organism>
<comment type="catalytic activity">
    <reaction evidence="15">
        <text>[GlcNAc-(1-&gt;4)-Mur2Ac(oyl-L-Ala-gamma-D-Glu-L-Lys-D-Ala-D-Ala)](n)-di-trans,octa-cis-undecaprenyl diphosphate + beta-D-GlcNAc-(1-&gt;4)-Mur2Ac(oyl-L-Ala-gamma-D-Glu-L-Lys-D-Ala-D-Ala)-di-trans,octa-cis-undecaprenyl diphosphate = [GlcNAc-(1-&gt;4)-Mur2Ac(oyl-L-Ala-gamma-D-Glu-L-Lys-D-Ala-D-Ala)](n+1)-di-trans,octa-cis-undecaprenyl diphosphate + di-trans,octa-cis-undecaprenyl diphosphate + H(+)</text>
        <dbReference type="Rhea" id="RHEA:23708"/>
        <dbReference type="Rhea" id="RHEA-COMP:9602"/>
        <dbReference type="Rhea" id="RHEA-COMP:9603"/>
        <dbReference type="ChEBI" id="CHEBI:15378"/>
        <dbReference type="ChEBI" id="CHEBI:58405"/>
        <dbReference type="ChEBI" id="CHEBI:60033"/>
        <dbReference type="ChEBI" id="CHEBI:78435"/>
        <dbReference type="EC" id="2.4.99.28"/>
    </reaction>
</comment>
<sequence length="398" mass="43701">MLKVVGTAFKRNLRNMDWYIVIPYIILCVFGTVMIYSASVWWAIVQYDSPPDHYYIRQLRFLVMGFVLASFAALISYRIYREKTIMWLIAGGTLLLLGLVHIIGYGKDTVGSQSWISFGFFSLQPSEMAKLGIILILSGLIANRMRVQSIQDISYKRYILYLVFPVLCLFSIGNETDLGAVIIVAGITVSIYMLSGIPFKKFAIFTGGMGLAMGLAIAFMALATDIFNGSRLGRFEAWFNPFEHARDTGYQIVQGYLAIGAGGLEGVGLGQSSQKLGFIPEPQTDFIMAVISEEMGFIGVLLVVGLLYLIVCRALFIALTTKDPFARMVAGAIGVWIGLQTCINLGGMVGFLPLTGVTLPFISYGGSSLILLSLAIGILINISINEKIRKRKKHKGEG</sequence>
<name>A0A1C0YKX4_9BACL</name>
<dbReference type="InterPro" id="IPR001182">
    <property type="entry name" value="FtsW/RodA"/>
</dbReference>
<keyword evidence="6" id="KW-0573">Peptidoglycan synthesis</keyword>
<dbReference type="GO" id="GO:0032153">
    <property type="term" value="C:cell division site"/>
    <property type="evidence" value="ECO:0007669"/>
    <property type="project" value="TreeGrafter"/>
</dbReference>
<dbReference type="PANTHER" id="PTHR30474">
    <property type="entry name" value="CELL CYCLE PROTEIN"/>
    <property type="match status" value="1"/>
</dbReference>
<evidence type="ECO:0000256" key="12">
    <source>
        <dbReference type="ARBA" id="ARBA00041185"/>
    </source>
</evidence>
<evidence type="ECO:0000256" key="8">
    <source>
        <dbReference type="ARBA" id="ARBA00023136"/>
    </source>
</evidence>
<dbReference type="Proteomes" id="UP000093199">
    <property type="component" value="Unassembled WGS sequence"/>
</dbReference>
<dbReference type="PANTHER" id="PTHR30474:SF2">
    <property type="entry name" value="PEPTIDOGLYCAN GLYCOSYLTRANSFERASE FTSW-RELATED"/>
    <property type="match status" value="1"/>
</dbReference>
<accession>A0A1C0YKX4</accession>
<dbReference type="OrthoDB" id="9768187at2"/>
<feature type="transmembrane region" description="Helical" evidence="17">
    <location>
        <begin position="87"/>
        <end position="106"/>
    </location>
</feature>
<keyword evidence="19" id="KW-1185">Reference proteome</keyword>
<evidence type="ECO:0000256" key="2">
    <source>
        <dbReference type="ARBA" id="ARBA00022676"/>
    </source>
</evidence>
<dbReference type="EMBL" id="MASJ01000003">
    <property type="protein sequence ID" value="OCS87835.1"/>
    <property type="molecule type" value="Genomic_DNA"/>
</dbReference>
<evidence type="ECO:0000256" key="17">
    <source>
        <dbReference type="SAM" id="Phobius"/>
    </source>
</evidence>
<dbReference type="EC" id="2.4.99.28" evidence="14"/>
<dbReference type="GO" id="GO:0051301">
    <property type="term" value="P:cell division"/>
    <property type="evidence" value="ECO:0007669"/>
    <property type="project" value="InterPro"/>
</dbReference>
<evidence type="ECO:0000256" key="5">
    <source>
        <dbReference type="ARBA" id="ARBA00022960"/>
    </source>
</evidence>
<feature type="transmembrane region" description="Helical" evidence="17">
    <location>
        <begin position="126"/>
        <end position="143"/>
    </location>
</feature>
<keyword evidence="8 17" id="KW-0472">Membrane</keyword>
<evidence type="ECO:0000256" key="3">
    <source>
        <dbReference type="ARBA" id="ARBA00022679"/>
    </source>
</evidence>
<gene>
    <name evidence="18" type="ORF">A6M13_09630</name>
</gene>
<feature type="transmembrane region" description="Helical" evidence="17">
    <location>
        <begin position="202"/>
        <end position="223"/>
    </location>
</feature>
<evidence type="ECO:0000256" key="16">
    <source>
        <dbReference type="ARBA" id="ARBA00049966"/>
    </source>
</evidence>
<reference evidence="18 19" key="1">
    <citation type="submission" date="2016-07" db="EMBL/GenBank/DDBJ databases">
        <title>Caryophanon tenue genome sequencing.</title>
        <authorList>
            <person name="Verma A."/>
            <person name="Pal Y."/>
            <person name="Krishnamurthi S."/>
        </authorList>
    </citation>
    <scope>NUCLEOTIDE SEQUENCE [LARGE SCALE GENOMIC DNA]</scope>
    <source>
        <strain evidence="18 19">DSM 14152</strain>
    </source>
</reference>
<comment type="subcellular location">
    <subcellularLocation>
        <location evidence="1">Membrane</location>
        <topology evidence="1">Multi-pass membrane protein</topology>
    </subcellularLocation>
</comment>
<evidence type="ECO:0000256" key="1">
    <source>
        <dbReference type="ARBA" id="ARBA00004141"/>
    </source>
</evidence>
<evidence type="ECO:0000256" key="7">
    <source>
        <dbReference type="ARBA" id="ARBA00022989"/>
    </source>
</evidence>
<dbReference type="STRING" id="33978.A6M13_09630"/>
<feature type="transmembrane region" description="Helical" evidence="17">
    <location>
        <begin position="155"/>
        <end position="172"/>
    </location>
</feature>
<dbReference type="AlphaFoldDB" id="A0A1C0YKX4"/>
<evidence type="ECO:0000256" key="4">
    <source>
        <dbReference type="ARBA" id="ARBA00022692"/>
    </source>
</evidence>
<dbReference type="GO" id="GO:0005886">
    <property type="term" value="C:plasma membrane"/>
    <property type="evidence" value="ECO:0007669"/>
    <property type="project" value="TreeGrafter"/>
</dbReference>
<keyword evidence="3" id="KW-0808">Transferase</keyword>
<comment type="function">
    <text evidence="16">Peptidoglycan polymerase that is essential for cell division.</text>
</comment>
<evidence type="ECO:0000313" key="18">
    <source>
        <dbReference type="EMBL" id="OCS87835.1"/>
    </source>
</evidence>
<comment type="caution">
    <text evidence="18">The sequence shown here is derived from an EMBL/GenBank/DDBJ whole genome shotgun (WGS) entry which is preliminary data.</text>
</comment>
<proteinExistence type="inferred from homology"/>
<keyword evidence="2" id="KW-0328">Glycosyltransferase</keyword>
<feature type="transmembrane region" description="Helical" evidence="17">
    <location>
        <begin position="178"/>
        <end position="195"/>
    </location>
</feature>
<dbReference type="GO" id="GO:0008360">
    <property type="term" value="P:regulation of cell shape"/>
    <property type="evidence" value="ECO:0007669"/>
    <property type="project" value="UniProtKB-KW"/>
</dbReference>
<comment type="similarity">
    <text evidence="11">Belongs to the SEDS family. FtsW subfamily.</text>
</comment>
<keyword evidence="7 17" id="KW-1133">Transmembrane helix</keyword>
<evidence type="ECO:0000256" key="6">
    <source>
        <dbReference type="ARBA" id="ARBA00022984"/>
    </source>
</evidence>
<feature type="transmembrane region" description="Helical" evidence="17">
    <location>
        <begin position="295"/>
        <end position="316"/>
    </location>
</feature>
<evidence type="ECO:0000256" key="11">
    <source>
        <dbReference type="ARBA" id="ARBA00038053"/>
    </source>
</evidence>
<dbReference type="GO" id="GO:0009252">
    <property type="term" value="P:peptidoglycan biosynthetic process"/>
    <property type="evidence" value="ECO:0007669"/>
    <property type="project" value="UniProtKB-KW"/>
</dbReference>
<evidence type="ECO:0000256" key="10">
    <source>
        <dbReference type="ARBA" id="ARBA00033270"/>
    </source>
</evidence>
<feature type="transmembrane region" description="Helical" evidence="17">
    <location>
        <begin position="328"/>
        <end position="349"/>
    </location>
</feature>
<dbReference type="Pfam" id="PF01098">
    <property type="entry name" value="FTSW_RODA_SPOVE"/>
    <property type="match status" value="1"/>
</dbReference>
<feature type="transmembrane region" description="Helical" evidence="17">
    <location>
        <begin position="361"/>
        <end position="384"/>
    </location>
</feature>
<evidence type="ECO:0000256" key="14">
    <source>
        <dbReference type="ARBA" id="ARBA00044770"/>
    </source>
</evidence>
<evidence type="ECO:0000313" key="19">
    <source>
        <dbReference type="Proteomes" id="UP000093199"/>
    </source>
</evidence>
<evidence type="ECO:0000256" key="13">
    <source>
        <dbReference type="ARBA" id="ARBA00041418"/>
    </source>
</evidence>
<protein>
    <recommendedName>
        <fullName evidence="12">Probable peptidoglycan glycosyltransferase FtsW</fullName>
        <ecNumber evidence="14">2.4.99.28</ecNumber>
    </recommendedName>
    <alternativeName>
        <fullName evidence="13">Cell division protein FtsW</fullName>
    </alternativeName>
    <alternativeName>
        <fullName evidence="10">Cell wall polymerase</fullName>
    </alternativeName>
    <alternativeName>
        <fullName evidence="9">Peptidoglycan polymerase</fullName>
    </alternativeName>
</protein>
<evidence type="ECO:0000256" key="15">
    <source>
        <dbReference type="ARBA" id="ARBA00049902"/>
    </source>
</evidence>
<feature type="transmembrane region" description="Helical" evidence="17">
    <location>
        <begin position="21"/>
        <end position="44"/>
    </location>
</feature>
<evidence type="ECO:0000256" key="9">
    <source>
        <dbReference type="ARBA" id="ARBA00032370"/>
    </source>
</evidence>
<keyword evidence="5" id="KW-0133">Cell shape</keyword>
<keyword evidence="4 17" id="KW-0812">Transmembrane</keyword>
<dbReference type="GO" id="GO:0008955">
    <property type="term" value="F:peptidoglycan glycosyltransferase activity"/>
    <property type="evidence" value="ECO:0007669"/>
    <property type="project" value="UniProtKB-EC"/>
</dbReference>
<dbReference type="GO" id="GO:0015648">
    <property type="term" value="F:lipid-linked peptidoglycan transporter activity"/>
    <property type="evidence" value="ECO:0007669"/>
    <property type="project" value="TreeGrafter"/>
</dbReference>